<evidence type="ECO:0000313" key="4">
    <source>
        <dbReference type="Proteomes" id="UP000032360"/>
    </source>
</evidence>
<evidence type="ECO:0000313" key="3">
    <source>
        <dbReference type="EMBL" id="KJF16924.1"/>
    </source>
</evidence>
<evidence type="ECO:0000256" key="1">
    <source>
        <dbReference type="ARBA" id="ARBA00023002"/>
    </source>
</evidence>
<dbReference type="RefSeq" id="WP_152626031.1">
    <property type="nucleotide sequence ID" value="NZ_JXYS01000070.1"/>
</dbReference>
<dbReference type="InterPro" id="IPR012349">
    <property type="entry name" value="Split_barrel_FMN-bd"/>
</dbReference>
<dbReference type="GO" id="GO:0010181">
    <property type="term" value="F:FMN binding"/>
    <property type="evidence" value="ECO:0007669"/>
    <property type="project" value="InterPro"/>
</dbReference>
<dbReference type="Pfam" id="PF01613">
    <property type="entry name" value="Flavin_Reduct"/>
    <property type="match status" value="1"/>
</dbReference>
<dbReference type="PANTHER" id="PTHR30466:SF1">
    <property type="entry name" value="FMN REDUCTASE (NADH) RUTF"/>
    <property type="match status" value="1"/>
</dbReference>
<dbReference type="EMBL" id="JXYS01000070">
    <property type="protein sequence ID" value="KJF16924.1"/>
    <property type="molecule type" value="Genomic_DNA"/>
</dbReference>
<dbReference type="SMART" id="SM00903">
    <property type="entry name" value="Flavin_Reduct"/>
    <property type="match status" value="1"/>
</dbReference>
<dbReference type="InterPro" id="IPR050268">
    <property type="entry name" value="NADH-dep_flavin_reductase"/>
</dbReference>
<sequence>MEQSEPSKETSRDQEELTYLRDQRRLLWSLPTGLYLLGTNYDKAPHLMTTSWVSQVATSPKILMFSVEASSKTARNLDHTKTFALSILKTAQRSLIRRYVKGDQVVNFTEDLLEIEGNTFSLTSNFDPFVPDGVGMIEGKIQSKVTFESHFVFFGEVTNMALFDSECDVLSMADTKMNYGG</sequence>
<evidence type="ECO:0000259" key="2">
    <source>
        <dbReference type="SMART" id="SM00903"/>
    </source>
</evidence>
<accession>A0A0D8HGF0</accession>
<proteinExistence type="predicted"/>
<organism evidence="3 4">
    <name type="scientific">Acidithrix ferrooxidans</name>
    <dbReference type="NCBI Taxonomy" id="1280514"/>
    <lineage>
        <taxon>Bacteria</taxon>
        <taxon>Bacillati</taxon>
        <taxon>Actinomycetota</taxon>
        <taxon>Acidimicrobiia</taxon>
        <taxon>Acidimicrobiales</taxon>
        <taxon>Acidimicrobiaceae</taxon>
        <taxon>Acidithrix</taxon>
    </lineage>
</organism>
<dbReference type="Proteomes" id="UP000032360">
    <property type="component" value="Unassembled WGS sequence"/>
</dbReference>
<feature type="domain" description="Flavin reductase like" evidence="2">
    <location>
        <begin position="27"/>
        <end position="179"/>
    </location>
</feature>
<name>A0A0D8HGF0_9ACTN</name>
<dbReference type="InterPro" id="IPR002563">
    <property type="entry name" value="Flavin_Rdtase-like_dom"/>
</dbReference>
<dbReference type="Gene3D" id="2.30.110.10">
    <property type="entry name" value="Electron Transport, Fmn-binding Protein, Chain A"/>
    <property type="match status" value="1"/>
</dbReference>
<dbReference type="OrthoDB" id="9794638at2"/>
<dbReference type="AlphaFoldDB" id="A0A0D8HGF0"/>
<dbReference type="PANTHER" id="PTHR30466">
    <property type="entry name" value="FLAVIN REDUCTASE"/>
    <property type="match status" value="1"/>
</dbReference>
<gene>
    <name evidence="3" type="ORF">AXFE_22070</name>
</gene>
<dbReference type="GO" id="GO:0042602">
    <property type="term" value="F:riboflavin reductase (NADPH) activity"/>
    <property type="evidence" value="ECO:0007669"/>
    <property type="project" value="TreeGrafter"/>
</dbReference>
<keyword evidence="1" id="KW-0560">Oxidoreductase</keyword>
<protein>
    <submittedName>
        <fullName evidence="3">Flavin reductase like domain protein</fullName>
    </submittedName>
</protein>
<keyword evidence="4" id="KW-1185">Reference proteome</keyword>
<comment type="caution">
    <text evidence="3">The sequence shown here is derived from an EMBL/GenBank/DDBJ whole genome shotgun (WGS) entry which is preliminary data.</text>
</comment>
<reference evidence="3 4" key="1">
    <citation type="submission" date="2015-01" db="EMBL/GenBank/DDBJ databases">
        <title>Draft genome of the acidophilic iron oxidizer Acidithrix ferrooxidans strain Py-F3.</title>
        <authorList>
            <person name="Poehlein A."/>
            <person name="Eisen S."/>
            <person name="Schloemann M."/>
            <person name="Johnson B.D."/>
            <person name="Daniel R."/>
            <person name="Muehling M."/>
        </authorList>
    </citation>
    <scope>NUCLEOTIDE SEQUENCE [LARGE SCALE GENOMIC DNA]</scope>
    <source>
        <strain evidence="3 4">Py-F3</strain>
    </source>
</reference>
<dbReference type="SUPFAM" id="SSF50475">
    <property type="entry name" value="FMN-binding split barrel"/>
    <property type="match status" value="1"/>
</dbReference>
<dbReference type="STRING" id="1280514.AXFE_22070"/>